<comment type="similarity">
    <text evidence="1">Belongs to the AccD/PCCB family.</text>
</comment>
<evidence type="ECO:0000313" key="5">
    <source>
        <dbReference type="EMBL" id="AMF92874.1"/>
    </source>
</evidence>
<evidence type="ECO:0000313" key="6">
    <source>
        <dbReference type="EMBL" id="SUQ26211.1"/>
    </source>
</evidence>
<name>A0AAX2LSU0_VIBFL</name>
<evidence type="ECO:0000259" key="3">
    <source>
        <dbReference type="PROSITE" id="PS50980"/>
    </source>
</evidence>
<dbReference type="EMBL" id="UHIP01000002">
    <property type="protein sequence ID" value="SUQ26211.1"/>
    <property type="molecule type" value="Genomic_DNA"/>
</dbReference>
<dbReference type="AlphaFoldDB" id="A0AAX2LSU0"/>
<evidence type="ECO:0000313" key="7">
    <source>
        <dbReference type="Proteomes" id="UP000057088"/>
    </source>
</evidence>
<dbReference type="GeneID" id="29383370"/>
<dbReference type="InterPro" id="IPR045190">
    <property type="entry name" value="MCCB/AccD1-like"/>
</dbReference>
<dbReference type="FunFam" id="3.90.226.10:FF:000004">
    <property type="entry name" value="Methylcrotonoyl-CoA carboxylase beta chain"/>
    <property type="match status" value="1"/>
</dbReference>
<dbReference type="PANTHER" id="PTHR22855:SF13">
    <property type="entry name" value="METHYLCROTONOYL-COA CARBOXYLASE BETA CHAIN, MITOCHONDRIAL"/>
    <property type="match status" value="1"/>
</dbReference>
<dbReference type="InterPro" id="IPR011762">
    <property type="entry name" value="COA_CT_N"/>
</dbReference>
<protein>
    <submittedName>
        <fullName evidence="5">Methylcrotonoyl-CoA carboxylase</fullName>
    </submittedName>
    <submittedName>
        <fullName evidence="6">Propionyl-CoA carboxylase subunit beta</fullName>
        <ecNumber evidence="6">2.1.3.1</ecNumber>
    </submittedName>
</protein>
<dbReference type="Proteomes" id="UP000254626">
    <property type="component" value="Unassembled WGS sequence"/>
</dbReference>
<feature type="domain" description="CoA carboxyltransferase N-terminal" evidence="3">
    <location>
        <begin position="22"/>
        <end position="278"/>
    </location>
</feature>
<dbReference type="GO" id="GO:0047154">
    <property type="term" value="F:methylmalonyl-CoA carboxytransferase activity"/>
    <property type="evidence" value="ECO:0007669"/>
    <property type="project" value="UniProtKB-EC"/>
</dbReference>
<dbReference type="SUPFAM" id="SSF52096">
    <property type="entry name" value="ClpP/crotonase"/>
    <property type="match status" value="2"/>
</dbReference>
<evidence type="ECO:0000256" key="1">
    <source>
        <dbReference type="ARBA" id="ARBA00006102"/>
    </source>
</evidence>
<gene>
    <name evidence="5" type="ORF">AL536_05235</name>
    <name evidence="6" type="ORF">NCTC11327_03071</name>
</gene>
<dbReference type="PROSITE" id="PS50980">
    <property type="entry name" value="COA_CT_NTER"/>
    <property type="match status" value="1"/>
</dbReference>
<dbReference type="RefSeq" id="WP_061055809.1">
    <property type="nucleotide sequence ID" value="NZ_CABLBX010000010.1"/>
</dbReference>
<evidence type="ECO:0000313" key="8">
    <source>
        <dbReference type="Proteomes" id="UP000254626"/>
    </source>
</evidence>
<dbReference type="Proteomes" id="UP000057088">
    <property type="component" value="Chromosome 1"/>
</dbReference>
<keyword evidence="7" id="KW-1185">Reference proteome</keyword>
<dbReference type="InterPro" id="IPR034733">
    <property type="entry name" value="AcCoA_carboxyl_beta"/>
</dbReference>
<feature type="domain" description="CoA carboxyltransferase C-terminal" evidence="4">
    <location>
        <begin position="279"/>
        <end position="525"/>
    </location>
</feature>
<dbReference type="PANTHER" id="PTHR22855">
    <property type="entry name" value="ACETYL, PROPIONYL, PYRUVATE, AND GLUTACONYL CARBOXYLASE-RELATED"/>
    <property type="match status" value="1"/>
</dbReference>
<dbReference type="InterPro" id="IPR029045">
    <property type="entry name" value="ClpP/crotonase-like_dom_sf"/>
</dbReference>
<accession>A0AAX2LSU0</accession>
<organism evidence="6 8">
    <name type="scientific">Vibrio fluvialis</name>
    <dbReference type="NCBI Taxonomy" id="676"/>
    <lineage>
        <taxon>Bacteria</taxon>
        <taxon>Pseudomonadati</taxon>
        <taxon>Pseudomonadota</taxon>
        <taxon>Gammaproteobacteria</taxon>
        <taxon>Vibrionales</taxon>
        <taxon>Vibrionaceae</taxon>
        <taxon>Vibrio</taxon>
    </lineage>
</organism>
<comment type="pathway">
    <text evidence="2">Amino-acid degradation; L-leucine degradation.</text>
</comment>
<reference evidence="7" key="1">
    <citation type="submission" date="2015-12" db="EMBL/GenBank/DDBJ databases">
        <title>FDA dAtabase for Regulatory Grade micrObial Sequences (FDA-ARGOS): Supporting development and validation of Infectious Disease Dx tests.</title>
        <authorList>
            <person name="Hoffmann M."/>
            <person name="Allard M."/>
            <person name="Evans P."/>
            <person name="Brown E."/>
            <person name="Tallon L.J."/>
            <person name="Sadzewicz L."/>
            <person name="Sengamalay N."/>
            <person name="Ott S."/>
            <person name="Godinez A."/>
            <person name="Nagaraj S."/>
            <person name="Vyas G."/>
            <person name="Aluvathingal J."/>
            <person name="Nadendla S."/>
            <person name="Geyer C."/>
            <person name="Sichtig H."/>
        </authorList>
    </citation>
    <scope>NUCLEOTIDE SEQUENCE [LARGE SCALE GENOMIC DNA]</scope>
    <source>
        <strain evidence="7">ATCC 33809</strain>
    </source>
</reference>
<dbReference type="FunFam" id="3.90.226.10:FF:000007">
    <property type="entry name" value="Methylcrotonoyl-CoA carboxylase subunit beta"/>
    <property type="match status" value="1"/>
</dbReference>
<reference evidence="5" key="2">
    <citation type="submission" date="2018-01" db="EMBL/GenBank/DDBJ databases">
        <title>FDA dAtabase for Regulatory Grade micrObial Sequences (FDA-ARGOS): Supporting development and validation of Infectious Disease Dx tests.</title>
        <authorList>
            <person name="Hoffmann M."/>
            <person name="Allard M."/>
            <person name="Evans P."/>
            <person name="Brown E."/>
            <person name="Tallon L."/>
            <person name="Sadzewicz L."/>
            <person name="Sengamalay N."/>
            <person name="Ott S."/>
            <person name="Godinez A."/>
            <person name="Nagaraj S."/>
            <person name="Vyas G."/>
            <person name="Aluvathingal J."/>
            <person name="Nadendla S."/>
            <person name="Geyer C."/>
            <person name="Sichtig H."/>
        </authorList>
    </citation>
    <scope>NUCLEOTIDE SEQUENCE</scope>
    <source>
        <strain evidence="5">ATCC 33809</strain>
    </source>
</reference>
<dbReference type="EC" id="2.1.3.1" evidence="6"/>
<sequence>MAVIKTKAKPESDLFQANVTHMSELVKQLHTHRQALQLGAGEKAIERQRQKGKLPVRERMQRLLDDDSFFLEVGQFAAWQVYEESVPCAGVVAGIGKIHGIECMIIANDPAVKGGTYYPLTVKKHLRAQQIAQRCQLPCVYLVDSGGANLPHQADVFPDRDHFGRIFYNQARMSAQGIPQIAVVMGLCTAGGAYIPAMADVAIIVKQQGTIFLAGPPLVKAATGEVVTDEELGGADVHCKKSGVADYYADDDAHALALARQAIASTNQSPTLAQKEYLPPRYDAQELYGIVNADLRLSFDVREIIARLVDDSEFDEFKALYGSTLVCGFAQLHGHRIGIVANNGILFSESAQKGAHFIELCAKRKIPLLFLQNITGFMVGKKVEAEGIAKHGAKLVMAVACADVPKFTVIIGGSYGAGNYGMCGRAYDPTMMWMWPNARISVMGGEQAAGVLTQVRREVKARQQEAWPDDEARAFRDSIVELYDTQGSPYYASARLWDDGILDPLETRDVLGQALNAALRAPIADSQFGIFRM</sequence>
<dbReference type="InterPro" id="IPR011763">
    <property type="entry name" value="COA_CT_C"/>
</dbReference>
<dbReference type="GO" id="GO:0006552">
    <property type="term" value="P:L-leucine catabolic process"/>
    <property type="evidence" value="ECO:0007669"/>
    <property type="project" value="TreeGrafter"/>
</dbReference>
<keyword evidence="6" id="KW-0808">Transferase</keyword>
<dbReference type="Gene3D" id="3.90.226.10">
    <property type="entry name" value="2-enoyl-CoA Hydratase, Chain A, domain 1"/>
    <property type="match status" value="2"/>
</dbReference>
<proteinExistence type="inferred from homology"/>
<dbReference type="PROSITE" id="PS50989">
    <property type="entry name" value="COA_CT_CTER"/>
    <property type="match status" value="1"/>
</dbReference>
<dbReference type="EMBL" id="CP014034">
    <property type="protein sequence ID" value="AMF92874.1"/>
    <property type="molecule type" value="Genomic_DNA"/>
</dbReference>
<evidence type="ECO:0000259" key="4">
    <source>
        <dbReference type="PROSITE" id="PS50989"/>
    </source>
</evidence>
<dbReference type="KEGG" id="vfl:AL536_05235"/>
<reference evidence="6 8" key="3">
    <citation type="submission" date="2018-06" db="EMBL/GenBank/DDBJ databases">
        <authorList>
            <consortium name="Pathogen Informatics"/>
            <person name="Doyle S."/>
        </authorList>
    </citation>
    <scope>NUCLEOTIDE SEQUENCE [LARGE SCALE GENOMIC DNA]</scope>
    <source>
        <strain evidence="6 8">NCTC11327</strain>
    </source>
</reference>
<dbReference type="Pfam" id="PF01039">
    <property type="entry name" value="Carboxyl_trans"/>
    <property type="match status" value="1"/>
</dbReference>
<dbReference type="GO" id="GO:1905202">
    <property type="term" value="C:methylcrotonoyl-CoA carboxylase complex"/>
    <property type="evidence" value="ECO:0007669"/>
    <property type="project" value="TreeGrafter"/>
</dbReference>
<evidence type="ECO:0000256" key="2">
    <source>
        <dbReference type="ARBA" id="ARBA00046317"/>
    </source>
</evidence>
<dbReference type="GO" id="GO:0004485">
    <property type="term" value="F:methylcrotonoyl-CoA carboxylase activity"/>
    <property type="evidence" value="ECO:0007669"/>
    <property type="project" value="TreeGrafter"/>
</dbReference>